<evidence type="ECO:0008006" key="3">
    <source>
        <dbReference type="Google" id="ProtNLM"/>
    </source>
</evidence>
<name>A0A5E7QIJ1_PSEFL</name>
<dbReference type="Gene3D" id="3.40.50.1820">
    <property type="entry name" value="alpha/beta hydrolase"/>
    <property type="match status" value="1"/>
</dbReference>
<accession>A0A5E7QIJ1</accession>
<dbReference type="Proteomes" id="UP000349468">
    <property type="component" value="Unassembled WGS sequence"/>
</dbReference>
<gene>
    <name evidence="1" type="ORF">PS870_06255</name>
</gene>
<evidence type="ECO:0000313" key="2">
    <source>
        <dbReference type="Proteomes" id="UP000349468"/>
    </source>
</evidence>
<organism evidence="1 2">
    <name type="scientific">Pseudomonas fluorescens</name>
    <dbReference type="NCBI Taxonomy" id="294"/>
    <lineage>
        <taxon>Bacteria</taxon>
        <taxon>Pseudomonadati</taxon>
        <taxon>Pseudomonadota</taxon>
        <taxon>Gammaproteobacteria</taxon>
        <taxon>Pseudomonadales</taxon>
        <taxon>Pseudomonadaceae</taxon>
        <taxon>Pseudomonas</taxon>
    </lineage>
</organism>
<reference evidence="1 2" key="1">
    <citation type="submission" date="2019-09" db="EMBL/GenBank/DDBJ databases">
        <authorList>
            <person name="Chandra G."/>
            <person name="Truman W A."/>
        </authorList>
    </citation>
    <scope>NUCLEOTIDE SEQUENCE [LARGE SCALE GENOMIC DNA]</scope>
    <source>
        <strain evidence="1">PS870</strain>
    </source>
</reference>
<protein>
    <recommendedName>
        <fullName evidence="3">DUF2169 domain-containing protein</fullName>
    </recommendedName>
</protein>
<proteinExistence type="predicted"/>
<dbReference type="SUPFAM" id="SSF53474">
    <property type="entry name" value="alpha/beta-Hydrolases"/>
    <property type="match status" value="1"/>
</dbReference>
<dbReference type="InterPro" id="IPR029058">
    <property type="entry name" value="AB_hydrolase_fold"/>
</dbReference>
<dbReference type="EMBL" id="CABVIK010000032">
    <property type="protein sequence ID" value="VVP61100.1"/>
    <property type="molecule type" value="Genomic_DNA"/>
</dbReference>
<dbReference type="AlphaFoldDB" id="A0A5E7QIJ1"/>
<sequence length="412" mass="46474">MSFELPERDKASFSGDMLTCPLREHSTSFQLVDEFSDGQSYAGLTYQLIDYEDIIYTDTLDATGAGKVDNHYCGPVELRLNQAYQGSNDDYSELMHRKHYPLPVTELQVRAEKTRFIDKTGLRTPSNPAQVLADEGAYYQVEVSELVEHVAHLPPVAKRHFAPKHHVFKLFRPLPVKGQTGYLPELTKRFGIPLLPNKHHVLEVRPLRALRPMLSTGNECCALNLYQLALMATLSYTPFAQDPDEQPMRANTVSFPSQPSSGNWFGEALATAEEIWRVDGGQEPVKPYYPLYEDVAYSKRLEVVPFDPELYPEVNNPELGNAQENPAKIHFLDDSDKDNGTNSQAFITHNDELILISVRGTNDMPWDLLTDGDAKQVPFDEGVGQVHRGFYGAAKVTYNFVTTWINFTADKN</sequence>
<evidence type="ECO:0000313" key="1">
    <source>
        <dbReference type="EMBL" id="VVP61100.1"/>
    </source>
</evidence>